<comment type="caution">
    <text evidence="3">The sequence shown here is derived from an EMBL/GenBank/DDBJ whole genome shotgun (WGS) entry which is preliminary data.</text>
</comment>
<keyword evidence="2" id="KW-0472">Membrane</keyword>
<keyword evidence="2" id="KW-1133">Transmembrane helix</keyword>
<evidence type="ECO:0000313" key="4">
    <source>
        <dbReference type="Proteomes" id="UP000028007"/>
    </source>
</evidence>
<evidence type="ECO:0000313" key="3">
    <source>
        <dbReference type="EMBL" id="KEQ29652.1"/>
    </source>
</evidence>
<dbReference type="eggNOG" id="ENOG5032Y9I">
    <property type="taxonomic scope" value="Bacteria"/>
</dbReference>
<keyword evidence="2" id="KW-0812">Transmembrane</keyword>
<reference evidence="3 4" key="1">
    <citation type="journal article" date="1992" name="Int. J. Syst. Bacteriol.">
        <title>Sphingobacterium antarcticus sp. nov. a Psychrotrophic Bacterium from the Soils of Schirmacher Oasis, Antarctica.</title>
        <authorList>
            <person name="Shivaji S."/>
            <person name="Ray M.K."/>
            <person name="Rao N.S."/>
            <person name="Saiserr L."/>
            <person name="Jagannadham M.V."/>
            <person name="Kumar G.S."/>
            <person name="Reddy G."/>
            <person name="Bhargava P.M."/>
        </authorList>
    </citation>
    <scope>NUCLEOTIDE SEQUENCE [LARGE SCALE GENOMIC DNA]</scope>
    <source>
        <strain evidence="3 4">4BY</strain>
    </source>
</reference>
<dbReference type="Proteomes" id="UP000028007">
    <property type="component" value="Unassembled WGS sequence"/>
</dbReference>
<feature type="region of interest" description="Disordered" evidence="1">
    <location>
        <begin position="73"/>
        <end position="100"/>
    </location>
</feature>
<dbReference type="AlphaFoldDB" id="A0A081PG29"/>
<evidence type="ECO:0000256" key="2">
    <source>
        <dbReference type="SAM" id="Phobius"/>
    </source>
</evidence>
<keyword evidence="4" id="KW-1185">Reference proteome</keyword>
<feature type="transmembrane region" description="Helical" evidence="2">
    <location>
        <begin position="40"/>
        <end position="62"/>
    </location>
</feature>
<feature type="compositionally biased region" description="Basic and acidic residues" evidence="1">
    <location>
        <begin position="73"/>
        <end position="85"/>
    </location>
</feature>
<evidence type="ECO:0000256" key="1">
    <source>
        <dbReference type="SAM" id="MobiDB-lite"/>
    </source>
</evidence>
<protein>
    <recommendedName>
        <fullName evidence="5">Outer membrane protein beta-barrel domain-containing protein</fullName>
    </recommendedName>
</protein>
<dbReference type="RefSeq" id="WP_139218426.1">
    <property type="nucleotide sequence ID" value="NZ_JNFF01000067.1"/>
</dbReference>
<accession>A0A081PG29</accession>
<sequence length="425" mass="47885">MKEADKELIKEISNLFEDYEEEYVPGEWEKFQAVQKPSKFIFPLWMKIAALLAVITTAAILFRPSFNADKTQKYSSDKIENKLAPKSDQPNPMGKVKEKSEEYVLQHAPEKKIRAEKDEIYKFKTTVADTPASSWRNAVVKIVEKDSIRSVIKPKQEQIYVQNKPIEKNQEEVRPAQVAPDAPLKQKTDRTLDFLMSENQKQERVAKNNRKTSKWDFGVEVMPTATNSALNVGAGLTTAYELSDQFSLSSGISLLNLESGTVVRPNPNGALNSFGGSGDFSEQKRLDGTSAIIKAIDIPLAVVYKLNKNFYTSAGFSYVNVISERRSNNFVQNSLVQRSNKDPMTGAEHLTAVMSVEKITEPEPVTPLKGNSYMGGFFNFSIGRRQQIFQKYDILVEPFIKVPVGRLSREDVQLMNSGIKLQFAF</sequence>
<proteinExistence type="predicted"/>
<name>A0A081PG29_9SPHI</name>
<organism evidence="3 4">
    <name type="scientific">Pedobacter antarcticus 4BY</name>
    <dbReference type="NCBI Taxonomy" id="1358423"/>
    <lineage>
        <taxon>Bacteria</taxon>
        <taxon>Pseudomonadati</taxon>
        <taxon>Bacteroidota</taxon>
        <taxon>Sphingobacteriia</taxon>
        <taxon>Sphingobacteriales</taxon>
        <taxon>Sphingobacteriaceae</taxon>
        <taxon>Pedobacter</taxon>
    </lineage>
</organism>
<evidence type="ECO:0008006" key="5">
    <source>
        <dbReference type="Google" id="ProtNLM"/>
    </source>
</evidence>
<gene>
    <name evidence="3" type="ORF">N180_19515</name>
</gene>
<dbReference type="EMBL" id="JNFF01000067">
    <property type="protein sequence ID" value="KEQ29652.1"/>
    <property type="molecule type" value="Genomic_DNA"/>
</dbReference>
<dbReference type="OrthoDB" id="1419682at2"/>